<feature type="region of interest" description="Disordered" evidence="1">
    <location>
        <begin position="201"/>
        <end position="223"/>
    </location>
</feature>
<proteinExistence type="predicted"/>
<keyword evidence="5" id="KW-1185">Reference proteome</keyword>
<evidence type="ECO:0000313" key="4">
    <source>
        <dbReference type="EMBL" id="WXB12472.1"/>
    </source>
</evidence>
<dbReference type="InterPro" id="IPR046863">
    <property type="entry name" value="MbnP-like_dom"/>
</dbReference>
<dbReference type="Pfam" id="PF20243">
    <property type="entry name" value="MbnP"/>
    <property type="match status" value="1"/>
</dbReference>
<evidence type="ECO:0000256" key="1">
    <source>
        <dbReference type="SAM" id="MobiDB-lite"/>
    </source>
</evidence>
<protein>
    <submittedName>
        <fullName evidence="4">Metallo-mystery pair system four-Cys motif protein</fullName>
    </submittedName>
</protein>
<evidence type="ECO:0000259" key="3">
    <source>
        <dbReference type="Pfam" id="PF20243"/>
    </source>
</evidence>
<sequence>MRRAPLFSVASIAFSAAMAAILCSSACSDDKTSVAPPGNDSGTPDTSTGSSVTLAFEARVGSEPFKCTSTYSKLGTTKATLNITDFKLFVYDVRLVGKDGTETPVSLTQDQKWQYQNVALLDFEDRTGSCRNGTTDTNTKITGTVPPGEYRGVRFRLGLPPALNHGNATLAPAPLNDEELFWTWASGYKFLRIDSRAVRDDAGAGDAGTDDAGHGDMDAGDGGMNHGGNPLTFFVHLGSAGCKGEPQVGEKVTCTYRNVPDIDLPAFDPAKNKIVLDYAALVSENDVSGGGMCMSSPTEPRCVPIFKHLGLDIATGNPAPGQTTFRVE</sequence>
<dbReference type="RefSeq" id="WP_394822094.1">
    <property type="nucleotide sequence ID" value="NZ_CP089984.1"/>
</dbReference>
<evidence type="ECO:0000256" key="2">
    <source>
        <dbReference type="SAM" id="SignalP"/>
    </source>
</evidence>
<dbReference type="NCBIfam" id="TIGR04052">
    <property type="entry name" value="MbnP_like_WxW"/>
    <property type="match status" value="1"/>
</dbReference>
<feature type="signal peptide" evidence="2">
    <location>
        <begin position="1"/>
        <end position="19"/>
    </location>
</feature>
<name>A0ABZ2LNI0_9BACT</name>
<dbReference type="InterPro" id="IPR023977">
    <property type="entry name" value="MbnP-like"/>
</dbReference>
<dbReference type="EMBL" id="CP089984">
    <property type="protein sequence ID" value="WXB12472.1"/>
    <property type="molecule type" value="Genomic_DNA"/>
</dbReference>
<evidence type="ECO:0000313" key="5">
    <source>
        <dbReference type="Proteomes" id="UP001370348"/>
    </source>
</evidence>
<keyword evidence="2" id="KW-0732">Signal</keyword>
<gene>
    <name evidence="4" type="ORF">LZC94_32065</name>
</gene>
<feature type="chain" id="PRO_5046135220" evidence="2">
    <location>
        <begin position="20"/>
        <end position="328"/>
    </location>
</feature>
<organism evidence="4 5">
    <name type="scientific">Pendulispora albinea</name>
    <dbReference type="NCBI Taxonomy" id="2741071"/>
    <lineage>
        <taxon>Bacteria</taxon>
        <taxon>Pseudomonadati</taxon>
        <taxon>Myxococcota</taxon>
        <taxon>Myxococcia</taxon>
        <taxon>Myxococcales</taxon>
        <taxon>Sorangiineae</taxon>
        <taxon>Pendulisporaceae</taxon>
        <taxon>Pendulispora</taxon>
    </lineage>
</organism>
<feature type="domain" description="Copper-binding protein MbnP-like" evidence="3">
    <location>
        <begin position="50"/>
        <end position="294"/>
    </location>
</feature>
<dbReference type="Proteomes" id="UP001370348">
    <property type="component" value="Chromosome"/>
</dbReference>
<accession>A0ABZ2LNI0</accession>
<reference evidence="4 5" key="1">
    <citation type="submission" date="2021-12" db="EMBL/GenBank/DDBJ databases">
        <title>Discovery of the Pendulisporaceae a myxobacterial family with distinct sporulation behavior and unique specialized metabolism.</title>
        <authorList>
            <person name="Garcia R."/>
            <person name="Popoff A."/>
            <person name="Bader C.D."/>
            <person name="Loehr J."/>
            <person name="Walesch S."/>
            <person name="Walt C."/>
            <person name="Boldt J."/>
            <person name="Bunk B."/>
            <person name="Haeckl F.J.F.P.J."/>
            <person name="Gunesch A.P."/>
            <person name="Birkelbach J."/>
            <person name="Nuebel U."/>
            <person name="Pietschmann T."/>
            <person name="Bach T."/>
            <person name="Mueller R."/>
        </authorList>
    </citation>
    <scope>NUCLEOTIDE SEQUENCE [LARGE SCALE GENOMIC DNA]</scope>
    <source>
        <strain evidence="4 5">MSr11954</strain>
    </source>
</reference>